<feature type="domain" description="Endonuclease/exonuclease/phosphatase" evidence="15">
    <location>
        <begin position="36"/>
        <end position="349"/>
    </location>
</feature>
<comment type="pathway">
    <text evidence="2">Lipid metabolism; sphingolipid metabolism.</text>
</comment>
<evidence type="ECO:0000256" key="9">
    <source>
        <dbReference type="ARBA" id="ARBA00022919"/>
    </source>
</evidence>
<evidence type="ECO:0000256" key="11">
    <source>
        <dbReference type="ARBA" id="ARBA00023098"/>
    </source>
</evidence>
<dbReference type="OrthoDB" id="387657at2759"/>
<dbReference type="Proteomes" id="UP000717696">
    <property type="component" value="Unassembled WGS sequence"/>
</dbReference>
<keyword evidence="16" id="KW-0540">Nuclease</keyword>
<proteinExistence type="inferred from homology"/>
<keyword evidence="12 14" id="KW-0472">Membrane</keyword>
<keyword evidence="9" id="KW-0746">Sphingolipid metabolism</keyword>
<dbReference type="SUPFAM" id="SSF56219">
    <property type="entry name" value="DNase I-like"/>
    <property type="match status" value="1"/>
</dbReference>
<keyword evidence="5 14" id="KW-0812">Transmembrane</keyword>
<dbReference type="GO" id="GO:0046872">
    <property type="term" value="F:metal ion binding"/>
    <property type="evidence" value="ECO:0007669"/>
    <property type="project" value="UniProtKB-KW"/>
</dbReference>
<evidence type="ECO:0000256" key="3">
    <source>
        <dbReference type="ARBA" id="ARBA00004991"/>
    </source>
</evidence>
<dbReference type="PANTHER" id="PTHR16320">
    <property type="entry name" value="SPHINGOMYELINASE FAMILY MEMBER"/>
    <property type="match status" value="1"/>
</dbReference>
<gene>
    <name evidence="16" type="ORF">B0J13DRAFT_538226</name>
</gene>
<keyword evidence="10 14" id="KW-1133">Transmembrane helix</keyword>
<keyword evidence="17" id="KW-1185">Reference proteome</keyword>
<dbReference type="InterPro" id="IPR036691">
    <property type="entry name" value="Endo/exonu/phosph_ase_sf"/>
</dbReference>
<dbReference type="EMBL" id="JAGMUU010000001">
    <property type="protein sequence ID" value="KAH7163266.1"/>
    <property type="molecule type" value="Genomic_DNA"/>
</dbReference>
<feature type="transmembrane region" description="Helical" evidence="14">
    <location>
        <begin position="442"/>
        <end position="464"/>
    </location>
</feature>
<evidence type="ECO:0000313" key="17">
    <source>
        <dbReference type="Proteomes" id="UP000717696"/>
    </source>
</evidence>
<evidence type="ECO:0000256" key="1">
    <source>
        <dbReference type="ARBA" id="ARBA00004141"/>
    </source>
</evidence>
<evidence type="ECO:0000256" key="14">
    <source>
        <dbReference type="SAM" id="Phobius"/>
    </source>
</evidence>
<comment type="subcellular location">
    <subcellularLocation>
        <location evidence="1">Membrane</location>
        <topology evidence="1">Multi-pass membrane protein</topology>
    </subcellularLocation>
</comment>
<evidence type="ECO:0000256" key="4">
    <source>
        <dbReference type="ARBA" id="ARBA00006335"/>
    </source>
</evidence>
<evidence type="ECO:0000256" key="2">
    <source>
        <dbReference type="ARBA" id="ARBA00004760"/>
    </source>
</evidence>
<reference evidence="16" key="1">
    <citation type="journal article" date="2021" name="Nat. Commun.">
        <title>Genetic determinants of endophytism in the Arabidopsis root mycobiome.</title>
        <authorList>
            <person name="Mesny F."/>
            <person name="Miyauchi S."/>
            <person name="Thiergart T."/>
            <person name="Pickel B."/>
            <person name="Atanasova L."/>
            <person name="Karlsson M."/>
            <person name="Huettel B."/>
            <person name="Barry K.W."/>
            <person name="Haridas S."/>
            <person name="Chen C."/>
            <person name="Bauer D."/>
            <person name="Andreopoulos W."/>
            <person name="Pangilinan J."/>
            <person name="LaButti K."/>
            <person name="Riley R."/>
            <person name="Lipzen A."/>
            <person name="Clum A."/>
            <person name="Drula E."/>
            <person name="Henrissat B."/>
            <person name="Kohler A."/>
            <person name="Grigoriev I.V."/>
            <person name="Martin F.M."/>
            <person name="Hacquard S."/>
        </authorList>
    </citation>
    <scope>NUCLEOTIDE SEQUENCE</scope>
    <source>
        <strain evidence="16">MPI-CAGE-AT-0021</strain>
    </source>
</reference>
<dbReference type="GO" id="GO:0004767">
    <property type="term" value="F:sphingomyelin phosphodiesterase activity"/>
    <property type="evidence" value="ECO:0007669"/>
    <property type="project" value="InterPro"/>
</dbReference>
<keyword evidence="16" id="KW-0255">Endonuclease</keyword>
<evidence type="ECO:0000313" key="16">
    <source>
        <dbReference type="EMBL" id="KAH7163266.1"/>
    </source>
</evidence>
<dbReference type="GO" id="GO:0004519">
    <property type="term" value="F:endonuclease activity"/>
    <property type="evidence" value="ECO:0007669"/>
    <property type="project" value="UniProtKB-KW"/>
</dbReference>
<dbReference type="InterPro" id="IPR038772">
    <property type="entry name" value="Sph/SMPD2-like"/>
</dbReference>
<keyword evidence="6" id="KW-0479">Metal-binding</keyword>
<evidence type="ECO:0000256" key="13">
    <source>
        <dbReference type="SAM" id="MobiDB-lite"/>
    </source>
</evidence>
<dbReference type="FunFam" id="3.60.10.10:FF:000059">
    <property type="entry name" value="Inositol phosphosphingolipids phospholipase C"/>
    <property type="match status" value="1"/>
</dbReference>
<feature type="transmembrane region" description="Helical" evidence="14">
    <location>
        <begin position="470"/>
        <end position="496"/>
    </location>
</feature>
<keyword evidence="11" id="KW-0443">Lipid metabolism</keyword>
<evidence type="ECO:0000256" key="5">
    <source>
        <dbReference type="ARBA" id="ARBA00022692"/>
    </source>
</evidence>
<comment type="caution">
    <text evidence="16">The sequence shown here is derived from an EMBL/GenBank/DDBJ whole genome shotgun (WGS) entry which is preliminary data.</text>
</comment>
<keyword evidence="7" id="KW-0378">Hydrolase</keyword>
<dbReference type="Gene3D" id="3.60.10.10">
    <property type="entry name" value="Endonuclease/exonuclease/phosphatase"/>
    <property type="match status" value="1"/>
</dbReference>
<evidence type="ECO:0000256" key="6">
    <source>
        <dbReference type="ARBA" id="ARBA00022723"/>
    </source>
</evidence>
<keyword evidence="8" id="KW-0460">Magnesium</keyword>
<evidence type="ECO:0000256" key="12">
    <source>
        <dbReference type="ARBA" id="ARBA00023136"/>
    </source>
</evidence>
<comment type="similarity">
    <text evidence="4">Belongs to the neutral sphingomyelinase family.</text>
</comment>
<dbReference type="GO" id="GO:0006665">
    <property type="term" value="P:sphingolipid metabolic process"/>
    <property type="evidence" value="ECO:0007669"/>
    <property type="project" value="UniProtKB-KW"/>
</dbReference>
<protein>
    <submittedName>
        <fullName evidence="16">Endonuclease/exonuclease/phosphatase</fullName>
    </submittedName>
</protein>
<dbReference type="GO" id="GO:0016020">
    <property type="term" value="C:membrane"/>
    <property type="evidence" value="ECO:0007669"/>
    <property type="project" value="UniProtKB-SubCell"/>
</dbReference>
<feature type="region of interest" description="Disordered" evidence="13">
    <location>
        <begin position="1"/>
        <end position="26"/>
    </location>
</feature>
<evidence type="ECO:0000259" key="15">
    <source>
        <dbReference type="Pfam" id="PF03372"/>
    </source>
</evidence>
<dbReference type="AlphaFoldDB" id="A0A9P9FJ86"/>
<dbReference type="Pfam" id="PF03372">
    <property type="entry name" value="Exo_endo_phos"/>
    <property type="match status" value="1"/>
</dbReference>
<dbReference type="InterPro" id="IPR005135">
    <property type="entry name" value="Endo/exonuclease/phosphatase"/>
</dbReference>
<evidence type="ECO:0000256" key="7">
    <source>
        <dbReference type="ARBA" id="ARBA00022801"/>
    </source>
</evidence>
<comment type="pathway">
    <text evidence="3">Sphingolipid metabolism.</text>
</comment>
<sequence>MAVASDSAVENAVPSPTTNTAVPDDEDSLPAELNLLTLNCWGLLHISALRTPRLDEIGRQLALLAPTPQIVALQECWTQDDYRAIRRHTRQILPYGKFYHSGAFGGGLAILSRWPIEESTMVKYTLNGRPTAFWRGDWYVGKGVACAKIRFGPRRKDIIEVFNTHTHAPYESEPNDSYICHRTAQAWEMSKLLRGAAERGHLVVAMGDFNMLPLSLAHRLITAHAPVRDVWRVLHPNSALGPAHHPAEKARHRPIPTADYNLLENGATSDSVYNTWRWTKNQQNLLKAGKPCEVPSDTIDPRGKRLDYIFASTGVDPDAPPTTPGWVIKTAVVALTERHPDLHVSLSDHFAVQTTLTRHTPSILAAPGYPRSETPSAALKTGAYLANSSPASSIRSVPRAQAADPDLQLLYNPNDEPLPLAIYDEILAMIHKYSLREVHQRYWRGVHFFGALFVWLACLVGVWFSPANYVSFILILVSSLGLVAGVVDGLLSLLFFSWEIRGLKEFDWEIRNAKAAASGELVALGETDVDGISASRSKTH</sequence>
<name>A0A9P9FJ86_9HYPO</name>
<dbReference type="PANTHER" id="PTHR16320:SF24">
    <property type="entry name" value="PHOSPHODIESTERASE, PUTATIVE-RELATED"/>
    <property type="match status" value="1"/>
</dbReference>
<evidence type="ECO:0000256" key="10">
    <source>
        <dbReference type="ARBA" id="ARBA00022989"/>
    </source>
</evidence>
<organism evidence="16 17">
    <name type="scientific">Dactylonectria estremocensis</name>
    <dbReference type="NCBI Taxonomy" id="1079267"/>
    <lineage>
        <taxon>Eukaryota</taxon>
        <taxon>Fungi</taxon>
        <taxon>Dikarya</taxon>
        <taxon>Ascomycota</taxon>
        <taxon>Pezizomycotina</taxon>
        <taxon>Sordariomycetes</taxon>
        <taxon>Hypocreomycetidae</taxon>
        <taxon>Hypocreales</taxon>
        <taxon>Nectriaceae</taxon>
        <taxon>Dactylonectria</taxon>
    </lineage>
</organism>
<accession>A0A9P9FJ86</accession>
<evidence type="ECO:0000256" key="8">
    <source>
        <dbReference type="ARBA" id="ARBA00022842"/>
    </source>
</evidence>